<reference evidence="9" key="1">
    <citation type="journal article" date="2019" name="Int. J. Syst. Evol. Microbiol.">
        <title>The Global Catalogue of Microorganisms (GCM) 10K type strain sequencing project: providing services to taxonomists for standard genome sequencing and annotation.</title>
        <authorList>
            <consortium name="The Broad Institute Genomics Platform"/>
            <consortium name="The Broad Institute Genome Sequencing Center for Infectious Disease"/>
            <person name="Wu L."/>
            <person name="Ma J."/>
        </authorList>
    </citation>
    <scope>NUCLEOTIDE SEQUENCE [LARGE SCALE GENOMIC DNA]</scope>
    <source>
        <strain evidence="9">CCUG 15531</strain>
    </source>
</reference>
<dbReference type="Pfam" id="PF00276">
    <property type="entry name" value="Ribosomal_L23"/>
    <property type="match status" value="1"/>
</dbReference>
<dbReference type="PROSITE" id="PS00050">
    <property type="entry name" value="RIBOSOMAL_L23"/>
    <property type="match status" value="1"/>
</dbReference>
<dbReference type="PANTHER" id="PTHR11620">
    <property type="entry name" value="60S RIBOSOMAL PROTEIN L23A"/>
    <property type="match status" value="1"/>
</dbReference>
<keyword evidence="5 6" id="KW-0687">Ribonucleoprotein</keyword>
<protein>
    <recommendedName>
        <fullName evidence="6">Large ribosomal subunit protein uL23</fullName>
    </recommendedName>
</protein>
<evidence type="ECO:0000256" key="3">
    <source>
        <dbReference type="ARBA" id="ARBA00022884"/>
    </source>
</evidence>
<evidence type="ECO:0000256" key="4">
    <source>
        <dbReference type="ARBA" id="ARBA00022980"/>
    </source>
</evidence>
<dbReference type="InterPro" id="IPR001014">
    <property type="entry name" value="Ribosomal_uL23_CS"/>
</dbReference>
<keyword evidence="4 6" id="KW-0689">Ribosomal protein</keyword>
<keyword evidence="9" id="KW-1185">Reference proteome</keyword>
<keyword evidence="2 6" id="KW-0699">rRNA-binding</keyword>
<evidence type="ECO:0000256" key="1">
    <source>
        <dbReference type="ARBA" id="ARBA00006700"/>
    </source>
</evidence>
<dbReference type="InterPro" id="IPR013025">
    <property type="entry name" value="Ribosomal_uL23-like"/>
</dbReference>
<comment type="caution">
    <text evidence="8">The sequence shown here is derived from an EMBL/GenBank/DDBJ whole genome shotgun (WGS) entry which is preliminary data.</text>
</comment>
<dbReference type="RefSeq" id="WP_099364822.1">
    <property type="nucleotide sequence ID" value="NZ_JBHUEK010000011.1"/>
</dbReference>
<gene>
    <name evidence="6 8" type="primary">rplW</name>
    <name evidence="8" type="ORF">ACFSFW_09385</name>
</gene>
<comment type="function">
    <text evidence="6">One of the early assembly proteins it binds 23S rRNA. One of the proteins that surrounds the polypeptide exit tunnel on the outside of the ribosome. Forms the main docking site for trigger factor binding to the ribosome.</text>
</comment>
<comment type="subunit">
    <text evidence="6">Part of the 50S ribosomal subunit. Contacts protein L29, and trigger factor when it is bound to the ribosome.</text>
</comment>
<sequence>MKDPRDIIKSPVITERSSDLMAEKKYTFDVDVKANKTEVKDAIQQIFGVTVEKVNIMNYKGKFKRVGRYSGYTNRRRKAIVKLTADSKEIEFFEV</sequence>
<dbReference type="Gene3D" id="3.30.70.330">
    <property type="match status" value="1"/>
</dbReference>
<evidence type="ECO:0000313" key="8">
    <source>
        <dbReference type="EMBL" id="MFD1778879.1"/>
    </source>
</evidence>
<dbReference type="InterPro" id="IPR012678">
    <property type="entry name" value="Ribosomal_uL23/eL15/eS24_sf"/>
</dbReference>
<dbReference type="HAMAP" id="MF_01369_B">
    <property type="entry name" value="Ribosomal_uL23_B"/>
    <property type="match status" value="1"/>
</dbReference>
<evidence type="ECO:0000256" key="2">
    <source>
        <dbReference type="ARBA" id="ARBA00022730"/>
    </source>
</evidence>
<name>A0ABW4MMQ1_9BACI</name>
<evidence type="ECO:0000313" key="9">
    <source>
        <dbReference type="Proteomes" id="UP001597227"/>
    </source>
</evidence>
<dbReference type="GO" id="GO:0005840">
    <property type="term" value="C:ribosome"/>
    <property type="evidence" value="ECO:0007669"/>
    <property type="project" value="UniProtKB-KW"/>
</dbReference>
<keyword evidence="3 6" id="KW-0694">RNA-binding</keyword>
<dbReference type="EMBL" id="JBHUEK010000011">
    <property type="protein sequence ID" value="MFD1778879.1"/>
    <property type="molecule type" value="Genomic_DNA"/>
</dbReference>
<comment type="similarity">
    <text evidence="1 6 7">Belongs to the universal ribosomal protein uL23 family.</text>
</comment>
<organism evidence="8 9">
    <name type="scientific">Fredinandcohnia salidurans</name>
    <dbReference type="NCBI Taxonomy" id="2595041"/>
    <lineage>
        <taxon>Bacteria</taxon>
        <taxon>Bacillati</taxon>
        <taxon>Bacillota</taxon>
        <taxon>Bacilli</taxon>
        <taxon>Bacillales</taxon>
        <taxon>Bacillaceae</taxon>
        <taxon>Fredinandcohnia</taxon>
    </lineage>
</organism>
<dbReference type="Proteomes" id="UP001597227">
    <property type="component" value="Unassembled WGS sequence"/>
</dbReference>
<evidence type="ECO:0000256" key="6">
    <source>
        <dbReference type="HAMAP-Rule" id="MF_01369"/>
    </source>
</evidence>
<dbReference type="SUPFAM" id="SSF54189">
    <property type="entry name" value="Ribosomal proteins S24e, L23 and L15e"/>
    <property type="match status" value="1"/>
</dbReference>
<evidence type="ECO:0000256" key="7">
    <source>
        <dbReference type="RuleBase" id="RU003934"/>
    </source>
</evidence>
<evidence type="ECO:0000256" key="5">
    <source>
        <dbReference type="ARBA" id="ARBA00023274"/>
    </source>
</evidence>
<proteinExistence type="inferred from homology"/>
<dbReference type="NCBIfam" id="NF004363">
    <property type="entry name" value="PRK05738.2-4"/>
    <property type="match status" value="1"/>
</dbReference>
<accession>A0ABW4MMQ1</accession>
<dbReference type="InterPro" id="IPR012677">
    <property type="entry name" value="Nucleotide-bd_a/b_plait_sf"/>
</dbReference>